<gene>
    <name evidence="4" type="ORF">LEL_04854</name>
</gene>
<dbReference type="Pfam" id="PF06722">
    <property type="entry name" value="EryCIII-like_C"/>
    <property type="match status" value="1"/>
</dbReference>
<keyword evidence="4" id="KW-0012">Acyltransferase</keyword>
<dbReference type="GO" id="GO:0016758">
    <property type="term" value="F:hexosyltransferase activity"/>
    <property type="evidence" value="ECO:0007669"/>
    <property type="project" value="UniProtKB-ARBA"/>
</dbReference>
<evidence type="ECO:0000313" key="4">
    <source>
        <dbReference type="EMBL" id="OAA78031.1"/>
    </source>
</evidence>
<keyword evidence="2 4" id="KW-0808">Transferase</keyword>
<dbReference type="AlphaFoldDB" id="A0A168HNX6"/>
<feature type="domain" description="Erythromycin biosynthesis protein CIII-like C-terminal" evidence="3">
    <location>
        <begin position="380"/>
        <end position="446"/>
    </location>
</feature>
<dbReference type="InterPro" id="IPR002213">
    <property type="entry name" value="UDP_glucos_trans"/>
</dbReference>
<protein>
    <submittedName>
        <fullName evidence="4">Diacylglycerol o-acyltransferase</fullName>
    </submittedName>
</protein>
<dbReference type="EMBL" id="AZHF01000003">
    <property type="protein sequence ID" value="OAA78031.1"/>
    <property type="molecule type" value="Genomic_DNA"/>
</dbReference>
<sequence length="518" mass="56787">MSAPAPSSRILFATNIERGQCGVFLATVQALLQSSPEADLHFASFSSLEKEVRSISDEAIRMKAGANPVTFHGIQGQTHAEAVIARNAEKYGEGSSVPPPAFSRPLDASTTMATIRDLCSYLLGWDGPGFMQVYESMSDIIQAVKPDLIIVDVLLSPAISAAWNSGVKFSYLSPNSIKDFAASYQPLAMLWKWPALMSGYDYPVPWYQKPLNVYHYLYMVYQILKEPGLAETKRYVEEKTGKPMRCLMNTGKSLPDHVKIFVGTLPELDFPLKSHPRIVPCGPIISDPSPISDSDPKLAAWLANGPTIYVNLGSLFKLKEDRAVELAKGLNTAMSEMESKTPDSLPMQVLWKLKKDGEFDATGPDSKVRAAFGDKMDNDRIQIVDWLDSSPLAVLKSGNIVCAVHHGGASSYNEAILAGVPHVVLPFWTDCYEYANRVEMLGIGRKGTRKQQPVFEATEFSKTILEVVNGKNSECMKKKAWELAELCKKNGNGPEIAAQGILNLATEVATDASKETTE</sequence>
<dbReference type="SUPFAM" id="SSF53756">
    <property type="entry name" value="UDP-Glycosyltransferase/glycogen phosphorylase"/>
    <property type="match status" value="1"/>
</dbReference>
<evidence type="ECO:0000256" key="1">
    <source>
        <dbReference type="ARBA" id="ARBA00022676"/>
    </source>
</evidence>
<dbReference type="STRING" id="1081108.A0A168HNX6"/>
<comment type="caution">
    <text evidence="4">The sequence shown here is derived from an EMBL/GenBank/DDBJ whole genome shotgun (WGS) entry which is preliminary data.</text>
</comment>
<dbReference type="CDD" id="cd03784">
    <property type="entry name" value="GT1_Gtf-like"/>
    <property type="match status" value="1"/>
</dbReference>
<dbReference type="Gene3D" id="3.40.50.2000">
    <property type="entry name" value="Glycogen Phosphorylase B"/>
    <property type="match status" value="1"/>
</dbReference>
<evidence type="ECO:0000259" key="3">
    <source>
        <dbReference type="Pfam" id="PF06722"/>
    </source>
</evidence>
<dbReference type="InterPro" id="IPR010610">
    <property type="entry name" value="EryCIII-like_C"/>
</dbReference>
<accession>A0A168HNX6</accession>
<dbReference type="GO" id="GO:0008194">
    <property type="term" value="F:UDP-glycosyltransferase activity"/>
    <property type="evidence" value="ECO:0007669"/>
    <property type="project" value="InterPro"/>
</dbReference>
<dbReference type="GO" id="GO:0016746">
    <property type="term" value="F:acyltransferase activity"/>
    <property type="evidence" value="ECO:0007669"/>
    <property type="project" value="UniProtKB-KW"/>
</dbReference>
<dbReference type="InterPro" id="IPR050271">
    <property type="entry name" value="UDP-glycosyltransferase"/>
</dbReference>
<dbReference type="OrthoDB" id="5835829at2759"/>
<dbReference type="Proteomes" id="UP000076881">
    <property type="component" value="Unassembled WGS sequence"/>
</dbReference>
<proteinExistence type="predicted"/>
<evidence type="ECO:0000313" key="5">
    <source>
        <dbReference type="Proteomes" id="UP000076881"/>
    </source>
</evidence>
<dbReference type="PANTHER" id="PTHR48043:SF145">
    <property type="entry name" value="FI06409P-RELATED"/>
    <property type="match status" value="1"/>
</dbReference>
<evidence type="ECO:0000256" key="2">
    <source>
        <dbReference type="ARBA" id="ARBA00022679"/>
    </source>
</evidence>
<dbReference type="PANTHER" id="PTHR48043">
    <property type="entry name" value="EG:EG0003.4 PROTEIN-RELATED"/>
    <property type="match status" value="1"/>
</dbReference>
<organism evidence="4 5">
    <name type="scientific">Akanthomyces lecanii RCEF 1005</name>
    <dbReference type="NCBI Taxonomy" id="1081108"/>
    <lineage>
        <taxon>Eukaryota</taxon>
        <taxon>Fungi</taxon>
        <taxon>Dikarya</taxon>
        <taxon>Ascomycota</taxon>
        <taxon>Pezizomycotina</taxon>
        <taxon>Sordariomycetes</taxon>
        <taxon>Hypocreomycetidae</taxon>
        <taxon>Hypocreales</taxon>
        <taxon>Cordycipitaceae</taxon>
        <taxon>Akanthomyces</taxon>
        <taxon>Cordyceps confragosa</taxon>
    </lineage>
</organism>
<reference evidence="4 5" key="1">
    <citation type="journal article" date="2016" name="Genome Biol. Evol.">
        <title>Divergent and convergent evolution of fungal pathogenicity.</title>
        <authorList>
            <person name="Shang Y."/>
            <person name="Xiao G."/>
            <person name="Zheng P."/>
            <person name="Cen K."/>
            <person name="Zhan S."/>
            <person name="Wang C."/>
        </authorList>
    </citation>
    <scope>NUCLEOTIDE SEQUENCE [LARGE SCALE GENOMIC DNA]</scope>
    <source>
        <strain evidence="4 5">RCEF 1005</strain>
    </source>
</reference>
<keyword evidence="5" id="KW-1185">Reference proteome</keyword>
<name>A0A168HNX6_CORDF</name>
<keyword evidence="1" id="KW-0328">Glycosyltransferase</keyword>